<dbReference type="SUPFAM" id="SSF48726">
    <property type="entry name" value="Immunoglobulin"/>
    <property type="match status" value="3"/>
</dbReference>
<dbReference type="InterPro" id="IPR021963">
    <property type="entry name" value="Tcell_CD4_Cterm"/>
</dbReference>
<dbReference type="PANTHER" id="PTHR11422:SF0">
    <property type="entry name" value="T-CELL SURFACE GLYCOPROTEIN CD4"/>
    <property type="match status" value="1"/>
</dbReference>
<dbReference type="PROSITE" id="PS50835">
    <property type="entry name" value="IG_LIKE"/>
    <property type="match status" value="2"/>
</dbReference>
<evidence type="ECO:0000313" key="2">
    <source>
        <dbReference type="Ensembl" id="ENSCPRP00005008003.1"/>
    </source>
</evidence>
<evidence type="ECO:0000259" key="1">
    <source>
        <dbReference type="PROSITE" id="PS50835"/>
    </source>
</evidence>
<dbReference type="GeneTree" id="ENSGT00990000211976"/>
<dbReference type="Ensembl" id="ENSCPRT00005009400.1">
    <property type="protein sequence ID" value="ENSCPRP00005008003.1"/>
    <property type="gene ID" value="ENSCPRG00005005677.1"/>
</dbReference>
<dbReference type="Proteomes" id="UP000594220">
    <property type="component" value="Unplaced"/>
</dbReference>
<dbReference type="AlphaFoldDB" id="A0A7M4ECZ5"/>
<dbReference type="InterPro" id="IPR036179">
    <property type="entry name" value="Ig-like_dom_sf"/>
</dbReference>
<dbReference type="InterPro" id="IPR013783">
    <property type="entry name" value="Ig-like_fold"/>
</dbReference>
<dbReference type="InterPro" id="IPR015274">
    <property type="entry name" value="CD4-extracel"/>
</dbReference>
<accession>A0A7M4ECZ5</accession>
<feature type="domain" description="Ig-like" evidence="1">
    <location>
        <begin position="30"/>
        <end position="111"/>
    </location>
</feature>
<reference evidence="2" key="1">
    <citation type="submission" date="2025-08" db="UniProtKB">
        <authorList>
            <consortium name="Ensembl"/>
        </authorList>
    </citation>
    <scope>IDENTIFICATION</scope>
</reference>
<sequence>MEKCKVLHLGKKIHIIFIAVGQTKVAGVVGQEVILPCSLTRQMTSGWAAPSPPQWSSNPSILILPEGKAPMANRSELITTNFSLKVQNLAPYDVGEYTCESGHRGDTVQLVVFVLFVSLQQYSPVQNKITVTWWDNKDMEVTSEQSQTDQYSLHKSGLRITDSGKWKCKINLQFKPFDLDIPFDVIVIGFKELERKILYAAVNTTVSFSYLLNLWEVKWTGSLKAHLDWKAKADDNYREIMNFSITNQELTSPKQIKRFGFQGVEKPFKQLNVTLSKVLFEDAGWYQFRPEILRLSSHLCLPLLLSTVSATPTGPLSKGAEVTLHCQLSALPLQKGLLIWHRVNGTKEESKQVIHREVEVKARTAGLWRCSFVLENKTLISVDYMLERTFNAKIKTCATPLLSWQRRAERMVRVRQDLLQNRTCQCQQ</sequence>
<dbReference type="Pfam" id="PF09191">
    <property type="entry name" value="CD4-extracel"/>
    <property type="match status" value="1"/>
</dbReference>
<dbReference type="Gene3D" id="2.60.40.10">
    <property type="entry name" value="Immunoglobulins"/>
    <property type="match status" value="3"/>
</dbReference>
<name>A0A7M4ECZ5_CROPO</name>
<dbReference type="InterPro" id="IPR003599">
    <property type="entry name" value="Ig_sub"/>
</dbReference>
<dbReference type="PANTHER" id="PTHR11422">
    <property type="entry name" value="T-CELL SURFACE GLYCOPROTEIN CD4"/>
    <property type="match status" value="1"/>
</dbReference>
<dbReference type="SMART" id="SM00409">
    <property type="entry name" value="IG"/>
    <property type="match status" value="1"/>
</dbReference>
<reference evidence="2" key="2">
    <citation type="submission" date="2025-09" db="UniProtKB">
        <authorList>
            <consortium name="Ensembl"/>
        </authorList>
    </citation>
    <scope>IDENTIFICATION</scope>
</reference>
<proteinExistence type="predicted"/>
<evidence type="ECO:0000313" key="3">
    <source>
        <dbReference type="Proteomes" id="UP000594220"/>
    </source>
</evidence>
<protein>
    <recommendedName>
        <fullName evidence="1">Ig-like domain-containing protein</fullName>
    </recommendedName>
</protein>
<keyword evidence="3" id="KW-1185">Reference proteome</keyword>
<organism evidence="2 3">
    <name type="scientific">Crocodylus porosus</name>
    <name type="common">Saltwater crocodile</name>
    <name type="synonym">Estuarine crocodile</name>
    <dbReference type="NCBI Taxonomy" id="8502"/>
    <lineage>
        <taxon>Eukaryota</taxon>
        <taxon>Metazoa</taxon>
        <taxon>Chordata</taxon>
        <taxon>Craniata</taxon>
        <taxon>Vertebrata</taxon>
        <taxon>Euteleostomi</taxon>
        <taxon>Archelosauria</taxon>
        <taxon>Archosauria</taxon>
        <taxon>Crocodylia</taxon>
        <taxon>Longirostres</taxon>
        <taxon>Crocodylidae</taxon>
        <taxon>Crocodylus</taxon>
    </lineage>
</organism>
<dbReference type="Pfam" id="PF12104">
    <property type="entry name" value="Tcell_CD4_C"/>
    <property type="match status" value="1"/>
</dbReference>
<feature type="domain" description="Ig-like" evidence="1">
    <location>
        <begin position="302"/>
        <end position="381"/>
    </location>
</feature>
<dbReference type="InterPro" id="IPR007110">
    <property type="entry name" value="Ig-like_dom"/>
</dbReference>